<proteinExistence type="predicted"/>
<accession>A0ABU9LFV5</accession>
<dbReference type="Proteomes" id="UP001486626">
    <property type="component" value="Unassembled WGS sequence"/>
</dbReference>
<evidence type="ECO:0000313" key="2">
    <source>
        <dbReference type="Proteomes" id="UP001486626"/>
    </source>
</evidence>
<dbReference type="EMBL" id="JAQJCQ010000015">
    <property type="protein sequence ID" value="MEL4892986.1"/>
    <property type="molecule type" value="Genomic_DNA"/>
</dbReference>
<sequence>MQQQQSRHREQSSGKGGSLREAGIAVQFGEVAGVLNKCLILPPGCGAFATETMGIGGVRRRAAARAGADLLCRIPRAPRKCHCSMGRLHCRRWCRGVATLLKVVYTI</sequence>
<reference evidence="1 2" key="1">
    <citation type="journal article" date="2024" name="FEMS Microbiol. Lett.">
        <title>Xanthomonas protegens sp. nov., a novel rice seed-associated bacterium, provides in vivo protection against X. oryzae pv. oryzae, the bacterial leaf blight pathogen.</title>
        <authorList>
            <person name="Rana R."/>
            <person name="Sharma A."/>
            <person name="Madhavan V.N."/>
            <person name="Korpole S."/>
            <person name="Sonti R.V."/>
            <person name="Patel H.K."/>
            <person name="Patil P.B."/>
        </authorList>
    </citation>
    <scope>NUCLEOTIDE SEQUENCE [LARGE SCALE GENOMIC DNA]</scope>
    <source>
        <strain evidence="1 2">PPL118</strain>
    </source>
</reference>
<evidence type="ECO:0000313" key="1">
    <source>
        <dbReference type="EMBL" id="MEL4892986.1"/>
    </source>
</evidence>
<name>A0ABU9LFV5_9XANT</name>
<protein>
    <submittedName>
        <fullName evidence="1">Uncharacterized protein</fullName>
    </submittedName>
</protein>
<gene>
    <name evidence="1" type="ORF">PIQ37_16305</name>
</gene>
<comment type="caution">
    <text evidence="1">The sequence shown here is derived from an EMBL/GenBank/DDBJ whole genome shotgun (WGS) entry which is preliminary data.</text>
</comment>
<keyword evidence="2" id="KW-1185">Reference proteome</keyword>
<organism evidence="1 2">
    <name type="scientific">Xanthomonas protegens</name>
    <dbReference type="NCBI Taxonomy" id="3380705"/>
    <lineage>
        <taxon>Bacteria</taxon>
        <taxon>Pseudomonadati</taxon>
        <taxon>Pseudomonadota</taxon>
        <taxon>Gammaproteobacteria</taxon>
        <taxon>Lysobacterales</taxon>
        <taxon>Lysobacteraceae</taxon>
        <taxon>Xanthomonas</taxon>
    </lineage>
</organism>
<dbReference type="RefSeq" id="WP_342074262.1">
    <property type="nucleotide sequence ID" value="NZ_JAQJCQ010000015.1"/>
</dbReference>